<dbReference type="InterPro" id="IPR048996">
    <property type="entry name" value="PGRS_rpt"/>
</dbReference>
<feature type="compositionally biased region" description="Low complexity" evidence="1">
    <location>
        <begin position="159"/>
        <end position="185"/>
    </location>
</feature>
<dbReference type="Pfam" id="PF21526">
    <property type="entry name" value="PGRS"/>
    <property type="match status" value="1"/>
</dbReference>
<comment type="caution">
    <text evidence="3">The sequence shown here is derived from an EMBL/GenBank/DDBJ whole genome shotgun (WGS) entry which is preliminary data.</text>
</comment>
<proteinExistence type="predicted"/>
<evidence type="ECO:0000313" key="4">
    <source>
        <dbReference type="Proteomes" id="UP000020561"/>
    </source>
</evidence>
<sequence>MSYVIAGPAAIAAATTELAGIGSTISQANVNAAAVTAGVPAAAADQVSAAVAAFFGAQAQGYQGISTQMAAFHDQLVQALSAGGAAYADAEAASAQNLLDLINAPALALFGRPWIGNGADGGTVGGIGQPGGPGGLLYGNGGRGGDSTLAGVAGGNGGPPASSGTAAPAAPAAREAAAGWVATPS</sequence>
<name>X7ZMM3_MYCKA</name>
<dbReference type="EMBL" id="JAOA01000002">
    <property type="protein sequence ID" value="EUA19860.1"/>
    <property type="molecule type" value="Genomic_DNA"/>
</dbReference>
<feature type="region of interest" description="Disordered" evidence="1">
    <location>
        <begin position="149"/>
        <end position="185"/>
    </location>
</feature>
<evidence type="ECO:0000259" key="2">
    <source>
        <dbReference type="Pfam" id="PF00934"/>
    </source>
</evidence>
<dbReference type="SUPFAM" id="SSF140459">
    <property type="entry name" value="PE/PPE dimer-like"/>
    <property type="match status" value="1"/>
</dbReference>
<dbReference type="InterPro" id="IPR038332">
    <property type="entry name" value="PPE_sf"/>
</dbReference>
<reference evidence="3 4" key="1">
    <citation type="submission" date="2013-12" db="EMBL/GenBank/DDBJ databases">
        <authorList>
            <person name="Brown-Elliot B."/>
            <person name="Wallace R."/>
            <person name="Lenaerts A."/>
            <person name="Ordway D."/>
            <person name="DeGroote M.A."/>
            <person name="Parker T."/>
            <person name="Sizemore C."/>
            <person name="Tallon L.J."/>
            <person name="Sadzewicz L.K."/>
            <person name="Sengamalay N."/>
            <person name="Fraser C.M."/>
            <person name="Hine E."/>
            <person name="Shefchek K.A."/>
            <person name="Das S.P."/>
            <person name="Tettelin H."/>
        </authorList>
    </citation>
    <scope>NUCLEOTIDE SEQUENCE [LARGE SCALE GENOMIC DNA]</scope>
    <source>
        <strain evidence="3 4">662</strain>
    </source>
</reference>
<organism evidence="3 4">
    <name type="scientific">Mycobacterium kansasii 662</name>
    <dbReference type="NCBI Taxonomy" id="1299326"/>
    <lineage>
        <taxon>Bacteria</taxon>
        <taxon>Bacillati</taxon>
        <taxon>Actinomycetota</taxon>
        <taxon>Actinomycetes</taxon>
        <taxon>Mycobacteriales</taxon>
        <taxon>Mycobacteriaceae</taxon>
        <taxon>Mycobacterium</taxon>
    </lineage>
</organism>
<dbReference type="Gene3D" id="1.10.287.850">
    <property type="entry name" value="HP0062-like domain"/>
    <property type="match status" value="1"/>
</dbReference>
<gene>
    <name evidence="3" type="ORF">I545_2425</name>
</gene>
<dbReference type="Proteomes" id="UP000020561">
    <property type="component" value="Unassembled WGS sequence"/>
</dbReference>
<dbReference type="PATRIC" id="fig|1299326.3.peg.2323"/>
<feature type="domain" description="PE" evidence="2">
    <location>
        <begin position="4"/>
        <end position="93"/>
    </location>
</feature>
<dbReference type="InterPro" id="IPR000084">
    <property type="entry name" value="PE-PGRS_N"/>
</dbReference>
<protein>
    <submittedName>
        <fullName evidence="3">PE family protein</fullName>
    </submittedName>
</protein>
<accession>X7ZMM3</accession>
<dbReference type="Pfam" id="PF00934">
    <property type="entry name" value="PE"/>
    <property type="match status" value="1"/>
</dbReference>
<evidence type="ECO:0000256" key="1">
    <source>
        <dbReference type="SAM" id="MobiDB-lite"/>
    </source>
</evidence>
<evidence type="ECO:0000313" key="3">
    <source>
        <dbReference type="EMBL" id="EUA19860.1"/>
    </source>
</evidence>
<dbReference type="AlphaFoldDB" id="X7ZMM3"/>